<organism evidence="1 2">
    <name type="scientific">Nocardiopsis changdeensis</name>
    <dbReference type="NCBI Taxonomy" id="2831969"/>
    <lineage>
        <taxon>Bacteria</taxon>
        <taxon>Bacillati</taxon>
        <taxon>Actinomycetota</taxon>
        <taxon>Actinomycetes</taxon>
        <taxon>Streptosporangiales</taxon>
        <taxon>Nocardiopsidaceae</taxon>
        <taxon>Nocardiopsis</taxon>
    </lineage>
</organism>
<dbReference type="RefSeq" id="WP_220561538.1">
    <property type="nucleotide sequence ID" value="NZ_CP074133.1"/>
</dbReference>
<name>A0ABX8BGB5_9ACTN</name>
<evidence type="ECO:0000313" key="2">
    <source>
        <dbReference type="Proteomes" id="UP000676079"/>
    </source>
</evidence>
<evidence type="ECO:0000313" key="1">
    <source>
        <dbReference type="EMBL" id="QUX20343.1"/>
    </source>
</evidence>
<protein>
    <submittedName>
        <fullName evidence="1">Uncharacterized protein</fullName>
    </submittedName>
</protein>
<proteinExistence type="predicted"/>
<reference evidence="1 2" key="1">
    <citation type="submission" date="2021-05" db="EMBL/GenBank/DDBJ databases">
        <title>Direct Submission.</title>
        <authorList>
            <person name="Li K."/>
            <person name="Gao J."/>
        </authorList>
    </citation>
    <scope>NUCLEOTIDE SEQUENCE [LARGE SCALE GENOMIC DNA]</scope>
    <source>
        <strain evidence="1 2">Mg02</strain>
    </source>
</reference>
<gene>
    <name evidence="1" type="ORF">KGD84_17600</name>
</gene>
<dbReference type="Proteomes" id="UP000676079">
    <property type="component" value="Chromosome"/>
</dbReference>
<keyword evidence="2" id="KW-1185">Reference proteome</keyword>
<dbReference type="EMBL" id="CP074133">
    <property type="protein sequence ID" value="QUX20343.1"/>
    <property type="molecule type" value="Genomic_DNA"/>
</dbReference>
<accession>A0ABX8BGB5</accession>
<sequence>MSRLGDAIRAHDRTLTHLAAVYADEITRGGGEDRQVIEALELLRHQAHHWVDEAIDTEELRRPPGGNAWRARRYRELEVPTA</sequence>